<gene>
    <name evidence="1" type="ORF">DPV87_07505</name>
</gene>
<reference evidence="1 2" key="1">
    <citation type="submission" date="2018-05" db="EMBL/GenBank/DDBJ databases">
        <title>Draft Genome Sequences for a Diverse set of 7 Haemophilus Species.</title>
        <authorList>
            <person name="Nichols M."/>
            <person name="Topaz N."/>
            <person name="Wang X."/>
            <person name="Wang X."/>
            <person name="Boxrud D."/>
        </authorList>
    </citation>
    <scope>NUCLEOTIDE SEQUENCE [LARGE SCALE GENOMIC DNA]</scope>
    <source>
        <strain evidence="1 2">C2008001710</strain>
    </source>
</reference>
<proteinExistence type="predicted"/>
<evidence type="ECO:0000313" key="2">
    <source>
        <dbReference type="Proteomes" id="UP000253910"/>
    </source>
</evidence>
<dbReference type="EMBL" id="QEPW01000012">
    <property type="protein sequence ID" value="RDE90253.1"/>
    <property type="molecule type" value="Genomic_DNA"/>
</dbReference>
<dbReference type="Proteomes" id="UP000253910">
    <property type="component" value="Unassembled WGS sequence"/>
</dbReference>
<accession>A0A369Z191</accession>
<comment type="caution">
    <text evidence="1">The sequence shown here is derived from an EMBL/GenBank/DDBJ whole genome shotgun (WGS) entry which is preliminary data.</text>
</comment>
<dbReference type="AlphaFoldDB" id="A0A369Z191"/>
<name>A0A369Z191_HAEPA</name>
<evidence type="ECO:0000313" key="1">
    <source>
        <dbReference type="EMBL" id="RDE90253.1"/>
    </source>
</evidence>
<sequence length="70" mass="8464">MFRQDLQVSNGKRYVVIECQFGREWGMVRETRETVSEGEALEIVQYWIKYKRIKPEQIMVIEVPDICKPW</sequence>
<organism evidence="1 2">
    <name type="scientific">Haemophilus parainfluenzae</name>
    <dbReference type="NCBI Taxonomy" id="729"/>
    <lineage>
        <taxon>Bacteria</taxon>
        <taxon>Pseudomonadati</taxon>
        <taxon>Pseudomonadota</taxon>
        <taxon>Gammaproteobacteria</taxon>
        <taxon>Pasteurellales</taxon>
        <taxon>Pasteurellaceae</taxon>
        <taxon>Haemophilus</taxon>
    </lineage>
</organism>
<protein>
    <submittedName>
        <fullName evidence="1">Uncharacterized protein</fullName>
    </submittedName>
</protein>